<dbReference type="FunFam" id="2.40.50.100:FF:000010">
    <property type="entry name" value="Acetyltransferase component of pyruvate dehydrogenase complex"/>
    <property type="match status" value="1"/>
</dbReference>
<dbReference type="SUPFAM" id="SSF47005">
    <property type="entry name" value="Peripheral subunit-binding domain of 2-oxo acid dehydrogenase complex"/>
    <property type="match status" value="1"/>
</dbReference>
<dbReference type="InterPro" id="IPR004167">
    <property type="entry name" value="PSBD"/>
</dbReference>
<dbReference type="InterPro" id="IPR003016">
    <property type="entry name" value="2-oxoA_DH_lipoyl-BS"/>
</dbReference>
<keyword evidence="8" id="KW-1185">Reference proteome</keyword>
<evidence type="ECO:0000256" key="1">
    <source>
        <dbReference type="ARBA" id="ARBA00007317"/>
    </source>
</evidence>
<dbReference type="PROSITE" id="PS50968">
    <property type="entry name" value="BIOTINYL_LIPOYL"/>
    <property type="match status" value="1"/>
</dbReference>
<evidence type="ECO:0000259" key="5">
    <source>
        <dbReference type="PROSITE" id="PS50968"/>
    </source>
</evidence>
<feature type="region of interest" description="Disordered" evidence="4">
    <location>
        <begin position="198"/>
        <end position="224"/>
    </location>
</feature>
<evidence type="ECO:0000313" key="8">
    <source>
        <dbReference type="Proteomes" id="UP000313359"/>
    </source>
</evidence>
<reference evidence="7" key="1">
    <citation type="journal article" date="2018" name="Genome Biol. Evol.">
        <title>Genomics and development of Lentinus tigrinus, a white-rot wood-decaying mushroom with dimorphic fruiting bodies.</title>
        <authorList>
            <person name="Wu B."/>
            <person name="Xu Z."/>
            <person name="Knudson A."/>
            <person name="Carlson A."/>
            <person name="Chen N."/>
            <person name="Kovaka S."/>
            <person name="LaButti K."/>
            <person name="Lipzen A."/>
            <person name="Pennachio C."/>
            <person name="Riley R."/>
            <person name="Schakwitz W."/>
            <person name="Umezawa K."/>
            <person name="Ohm R.A."/>
            <person name="Grigoriev I.V."/>
            <person name="Nagy L.G."/>
            <person name="Gibbons J."/>
            <person name="Hibbett D."/>
        </authorList>
    </citation>
    <scope>NUCLEOTIDE SEQUENCE [LARGE SCALE GENOMIC DNA]</scope>
    <source>
        <strain evidence="7">ALCF2SS1-6</strain>
    </source>
</reference>
<feature type="region of interest" description="Disordered" evidence="4">
    <location>
        <begin position="261"/>
        <end position="294"/>
    </location>
</feature>
<dbReference type="Gene3D" id="4.10.320.10">
    <property type="entry name" value="E3-binding domain"/>
    <property type="match status" value="1"/>
</dbReference>
<dbReference type="Pfam" id="PF00364">
    <property type="entry name" value="Biotin_lipoyl"/>
    <property type="match status" value="1"/>
</dbReference>
<sequence>MHMTAVRNAVSKFAMPAMSPTMTEGGIASWKVKDGDKFAAGDVLLEIETDKATIDVEAQDDGVVGKILAPDGTKNVPVGKTIALLAEEGDDISHLEIPADEPTPSAKPSQPTPSPQPSSASSQPSPAEVKKTSTPPSTHHEIPKTSRPLFPSVLRLIQENDMTQADVDKIKGTGVRGMLTKGDVLTYLGLASAPLGTYHETPAPDTKTDAKPAATAEKKEQPALLDGPAVRRLIVGNMLDASIKARAAAVPKEPADFDSIIADYLPPAPKKSSPPAPEAPSSQPKAVNPFDGLF</sequence>
<dbReference type="AlphaFoldDB" id="A0A5C2S5X3"/>
<dbReference type="PANTHER" id="PTHR23151">
    <property type="entry name" value="DIHYDROLIPOAMIDE ACETYL/SUCCINYL-TRANSFERASE-RELATED"/>
    <property type="match status" value="1"/>
</dbReference>
<accession>A0A5C2S5X3</accession>
<dbReference type="Gene3D" id="2.40.50.100">
    <property type="match status" value="1"/>
</dbReference>
<dbReference type="STRING" id="1328759.A0A5C2S5X3"/>
<evidence type="ECO:0000256" key="3">
    <source>
        <dbReference type="ARBA" id="ARBA00022946"/>
    </source>
</evidence>
<dbReference type="InterPro" id="IPR036625">
    <property type="entry name" value="E3-bd_dom_sf"/>
</dbReference>
<dbReference type="SUPFAM" id="SSF51230">
    <property type="entry name" value="Single hybrid motif"/>
    <property type="match status" value="1"/>
</dbReference>
<feature type="compositionally biased region" description="Basic and acidic residues" evidence="4">
    <location>
        <begin position="206"/>
        <end position="221"/>
    </location>
</feature>
<evidence type="ECO:0000259" key="6">
    <source>
        <dbReference type="PROSITE" id="PS51826"/>
    </source>
</evidence>
<proteinExistence type="inferred from homology"/>
<dbReference type="OrthoDB" id="537444at2759"/>
<feature type="compositionally biased region" description="Low complexity" evidence="4">
    <location>
        <begin position="117"/>
        <end position="127"/>
    </location>
</feature>
<comment type="similarity">
    <text evidence="1">Belongs to the 2-oxoacid dehydrogenase family.</text>
</comment>
<dbReference type="GO" id="GO:0045254">
    <property type="term" value="C:pyruvate dehydrogenase complex"/>
    <property type="evidence" value="ECO:0007669"/>
    <property type="project" value="InterPro"/>
</dbReference>
<dbReference type="InterPro" id="IPR045257">
    <property type="entry name" value="E2/Pdx1"/>
</dbReference>
<dbReference type="PROSITE" id="PS00189">
    <property type="entry name" value="LIPOYL"/>
    <property type="match status" value="1"/>
</dbReference>
<dbReference type="InterPro" id="IPR000089">
    <property type="entry name" value="Biotin_lipoyl"/>
</dbReference>
<evidence type="ECO:0000256" key="4">
    <source>
        <dbReference type="SAM" id="MobiDB-lite"/>
    </source>
</evidence>
<feature type="region of interest" description="Disordered" evidence="4">
    <location>
        <begin position="95"/>
        <end position="150"/>
    </location>
</feature>
<evidence type="ECO:0000313" key="7">
    <source>
        <dbReference type="EMBL" id="RPD59205.1"/>
    </source>
</evidence>
<keyword evidence="2" id="KW-0450">Lipoyl</keyword>
<feature type="domain" description="Lipoyl-binding" evidence="5">
    <location>
        <begin position="10"/>
        <end position="86"/>
    </location>
</feature>
<keyword evidence="3" id="KW-0809">Transit peptide</keyword>
<protein>
    <submittedName>
        <fullName evidence="7">Single hybrid motif-containing protein</fullName>
    </submittedName>
</protein>
<dbReference type="Proteomes" id="UP000313359">
    <property type="component" value="Unassembled WGS sequence"/>
</dbReference>
<dbReference type="InterPro" id="IPR011053">
    <property type="entry name" value="Single_hybrid_motif"/>
</dbReference>
<gene>
    <name evidence="7" type="ORF">L227DRAFT_576424</name>
</gene>
<dbReference type="PANTHER" id="PTHR23151:SF82">
    <property type="entry name" value="PYRUVATE DEHYDROGENASE COMPLEX PROTEIN X COMPONENT, MITOCHONDRIAL"/>
    <property type="match status" value="1"/>
</dbReference>
<name>A0A5C2S5X3_9APHY</name>
<dbReference type="PROSITE" id="PS51826">
    <property type="entry name" value="PSBD"/>
    <property type="match status" value="1"/>
</dbReference>
<feature type="non-terminal residue" evidence="7">
    <location>
        <position position="1"/>
    </location>
</feature>
<dbReference type="GO" id="GO:0004742">
    <property type="term" value="F:dihydrolipoyllysine-residue acetyltransferase activity"/>
    <property type="evidence" value="ECO:0007669"/>
    <property type="project" value="TreeGrafter"/>
</dbReference>
<feature type="domain" description="Peripheral subunit-binding (PSBD)" evidence="6">
    <location>
        <begin position="148"/>
        <end position="188"/>
    </location>
</feature>
<dbReference type="CDD" id="cd06849">
    <property type="entry name" value="lipoyl_domain"/>
    <property type="match status" value="1"/>
</dbReference>
<feature type="compositionally biased region" description="Pro residues" evidence="4">
    <location>
        <begin position="266"/>
        <end position="278"/>
    </location>
</feature>
<dbReference type="EMBL" id="ML122271">
    <property type="protein sequence ID" value="RPD59205.1"/>
    <property type="molecule type" value="Genomic_DNA"/>
</dbReference>
<dbReference type="GO" id="GO:0006086">
    <property type="term" value="P:pyruvate decarboxylation to acetyl-CoA"/>
    <property type="evidence" value="ECO:0007669"/>
    <property type="project" value="InterPro"/>
</dbReference>
<organism evidence="7 8">
    <name type="scientific">Lentinus tigrinus ALCF2SS1-6</name>
    <dbReference type="NCBI Taxonomy" id="1328759"/>
    <lineage>
        <taxon>Eukaryota</taxon>
        <taxon>Fungi</taxon>
        <taxon>Dikarya</taxon>
        <taxon>Basidiomycota</taxon>
        <taxon>Agaricomycotina</taxon>
        <taxon>Agaricomycetes</taxon>
        <taxon>Polyporales</taxon>
        <taxon>Polyporaceae</taxon>
        <taxon>Lentinus</taxon>
    </lineage>
</organism>
<evidence type="ECO:0000256" key="2">
    <source>
        <dbReference type="ARBA" id="ARBA00022823"/>
    </source>
</evidence>